<dbReference type="GO" id="GO:0005768">
    <property type="term" value="C:endosome"/>
    <property type="evidence" value="ECO:0007669"/>
    <property type="project" value="TreeGrafter"/>
</dbReference>
<dbReference type="FunFam" id="1.20.1280.290:FF:000008">
    <property type="entry name" value="PQ-loop repeat-containing protein 1"/>
    <property type="match status" value="1"/>
</dbReference>
<comment type="subcellular location">
    <subcellularLocation>
        <location evidence="1">Membrane</location>
        <topology evidence="1">Multi-pass membrane protein</topology>
    </subcellularLocation>
</comment>
<dbReference type="STRING" id="33528.ENSGAFP00000021269"/>
<dbReference type="Proteomes" id="UP000250572">
    <property type="component" value="Unassembled WGS sequence"/>
</dbReference>
<dbReference type="PANTHER" id="PTHR14856:SF11">
    <property type="entry name" value="PQ-LOOP REPEAT-CONTAINING PROTEIN 1 ISOFORM X1"/>
    <property type="match status" value="1"/>
</dbReference>
<dbReference type="EMBL" id="NHOQ01000086">
    <property type="protein sequence ID" value="PWA33050.1"/>
    <property type="molecule type" value="Genomic_DNA"/>
</dbReference>
<evidence type="ECO:0000256" key="5">
    <source>
        <dbReference type="SAM" id="MobiDB-lite"/>
    </source>
</evidence>
<protein>
    <recommendedName>
        <fullName evidence="9">PQ-loop repeat-containing protein 1</fullName>
    </recommendedName>
</protein>
<evidence type="ECO:0000256" key="6">
    <source>
        <dbReference type="SAM" id="Phobius"/>
    </source>
</evidence>
<dbReference type="InterPro" id="IPR052241">
    <property type="entry name" value="SLC66/Scramblase_ANY1"/>
</dbReference>
<dbReference type="GO" id="GO:0005829">
    <property type="term" value="C:cytosol"/>
    <property type="evidence" value="ECO:0007669"/>
    <property type="project" value="GOC"/>
</dbReference>
<evidence type="ECO:0000313" key="8">
    <source>
        <dbReference type="Proteomes" id="UP000250572"/>
    </source>
</evidence>
<feature type="region of interest" description="Disordered" evidence="5">
    <location>
        <begin position="292"/>
        <end position="314"/>
    </location>
</feature>
<evidence type="ECO:0000256" key="3">
    <source>
        <dbReference type="ARBA" id="ARBA00022989"/>
    </source>
</evidence>
<dbReference type="GO" id="GO:0016020">
    <property type="term" value="C:membrane"/>
    <property type="evidence" value="ECO:0007669"/>
    <property type="project" value="UniProtKB-SubCell"/>
</dbReference>
<evidence type="ECO:0000256" key="2">
    <source>
        <dbReference type="ARBA" id="ARBA00022692"/>
    </source>
</evidence>
<evidence type="ECO:0000256" key="4">
    <source>
        <dbReference type="ARBA" id="ARBA00023136"/>
    </source>
</evidence>
<proteinExistence type="predicted"/>
<feature type="compositionally biased region" description="Low complexity" evidence="5">
    <location>
        <begin position="176"/>
        <end position="196"/>
    </location>
</feature>
<comment type="caution">
    <text evidence="7">The sequence shown here is derived from an EMBL/GenBank/DDBJ whole genome shotgun (WGS) entry which is preliminary data.</text>
</comment>
<keyword evidence="3 6" id="KW-1133">Transmembrane helix</keyword>
<keyword evidence="2 6" id="KW-0812">Transmembrane</keyword>
<dbReference type="GO" id="GO:0005802">
    <property type="term" value="C:trans-Golgi network"/>
    <property type="evidence" value="ECO:0007669"/>
    <property type="project" value="TreeGrafter"/>
</dbReference>
<feature type="transmembrane region" description="Helical" evidence="6">
    <location>
        <begin position="55"/>
        <end position="73"/>
    </location>
</feature>
<dbReference type="Gene3D" id="1.20.1280.290">
    <property type="match status" value="1"/>
</dbReference>
<feature type="transmembrane region" description="Helical" evidence="6">
    <location>
        <begin position="16"/>
        <end position="35"/>
    </location>
</feature>
<feature type="region of interest" description="Disordered" evidence="5">
    <location>
        <begin position="170"/>
        <end position="203"/>
    </location>
</feature>
<dbReference type="InterPro" id="IPR006603">
    <property type="entry name" value="PQ-loop_rpt"/>
</dbReference>
<gene>
    <name evidence="7" type="ORF">CCH79_00013003</name>
</gene>
<accession>A0A315WA92</accession>
<reference evidence="7 8" key="1">
    <citation type="journal article" date="2018" name="G3 (Bethesda)">
        <title>A High-Quality Reference Genome for the Invasive Mosquitofish Gambusia affinis Using a Chicago Library.</title>
        <authorList>
            <person name="Hoffberg S.L."/>
            <person name="Troendle N.J."/>
            <person name="Glenn T.C."/>
            <person name="Mahmud O."/>
            <person name="Louha S."/>
            <person name="Chalopin D."/>
            <person name="Bennetzen J.L."/>
            <person name="Mauricio R."/>
        </authorList>
    </citation>
    <scope>NUCLEOTIDE SEQUENCE [LARGE SCALE GENOMIC DNA]</scope>
    <source>
        <strain evidence="7">NE01/NJP1002.9</strain>
        <tissue evidence="7">Muscle</tissue>
    </source>
</reference>
<evidence type="ECO:0008006" key="9">
    <source>
        <dbReference type="Google" id="ProtNLM"/>
    </source>
</evidence>
<evidence type="ECO:0000256" key="1">
    <source>
        <dbReference type="ARBA" id="ARBA00004141"/>
    </source>
</evidence>
<organism evidence="7 8">
    <name type="scientific">Gambusia affinis</name>
    <name type="common">Western mosquitofish</name>
    <name type="synonym">Heterandria affinis</name>
    <dbReference type="NCBI Taxonomy" id="33528"/>
    <lineage>
        <taxon>Eukaryota</taxon>
        <taxon>Metazoa</taxon>
        <taxon>Chordata</taxon>
        <taxon>Craniata</taxon>
        <taxon>Vertebrata</taxon>
        <taxon>Euteleostomi</taxon>
        <taxon>Actinopterygii</taxon>
        <taxon>Neopterygii</taxon>
        <taxon>Teleostei</taxon>
        <taxon>Neoteleostei</taxon>
        <taxon>Acanthomorphata</taxon>
        <taxon>Ovalentaria</taxon>
        <taxon>Atherinomorphae</taxon>
        <taxon>Cyprinodontiformes</taxon>
        <taxon>Poeciliidae</taxon>
        <taxon>Poeciliinae</taxon>
        <taxon>Gambusia</taxon>
    </lineage>
</organism>
<name>A0A315WA92_GAMAF</name>
<dbReference type="GO" id="GO:0045332">
    <property type="term" value="P:phospholipid translocation"/>
    <property type="evidence" value="ECO:0007669"/>
    <property type="project" value="TreeGrafter"/>
</dbReference>
<sequence length="314" mass="34864">MEAEVFIQAEDAEGSWTLLSLLASVVMVFGGALPYVPQYQEIQRSSNTEGFSTRVCLVLLVANILRIFFWIGKQFEVTLLLQSVVMIFTMFAMLHLCCSVHSSNRVSTKQHRLTGEMKQLLFNHSWISAPKQRLHQFVLMMDELHNEEIMEIISRRFCSSCGKASIASNVTAREPSASTNTTESSSSSVTTAPSAAKPKQKSRVKAAVLQLARRGRYVHSLHRQHRLPAVQGPPVGRLRSRVRRGATLAVLSYHSGAGTGCGALQQCEEQNDELMRLSNVLSEKLLNERKNRDQPFYRTAPPAGPDGFGSGWGT</sequence>
<evidence type="ECO:0000313" key="7">
    <source>
        <dbReference type="EMBL" id="PWA33050.1"/>
    </source>
</evidence>
<dbReference type="GO" id="GO:0042147">
    <property type="term" value="P:retrograde transport, endosome to Golgi"/>
    <property type="evidence" value="ECO:0007669"/>
    <property type="project" value="TreeGrafter"/>
</dbReference>
<dbReference type="PANTHER" id="PTHR14856">
    <property type="entry name" value="PQ-LOOP REPEAT-CONTAINING PROTEIN 1-LIKE PROTEIN"/>
    <property type="match status" value="1"/>
</dbReference>
<keyword evidence="4 6" id="KW-0472">Membrane</keyword>
<keyword evidence="8" id="KW-1185">Reference proteome</keyword>
<feature type="transmembrane region" description="Helical" evidence="6">
    <location>
        <begin position="79"/>
        <end position="100"/>
    </location>
</feature>
<dbReference type="AlphaFoldDB" id="A0A315WA92"/>
<dbReference type="Pfam" id="PF04193">
    <property type="entry name" value="PQ-loop"/>
    <property type="match status" value="1"/>
</dbReference>